<sequence>MSNTAPILKEYGEVLDTKQAFFAVLKKKSKNIFLAVFISTAWSVCFFIFLPKEITLSDLGFYILITPWVLFGVYLAMLYSKVREAFWMQLALKYKWDYIATKNTLDEKALLFKIGHSPKSHHGISGTYNGQPFHIFEYQYTVGYGKHKTTYSFTVFEIKFSGTFPHLYLNYKGDWHANPPSMFSSLANISVPPQFADKFKLYSPKEYEIETLEIFTPEIFAELLDSKWDHDMEWVEGELVIYTRKKFNNFASLDAEVARIKKFIDVLSPRLNKSKLSSIGDLPFLLKR</sequence>
<reference evidence="2 3" key="1">
    <citation type="journal article" date="2016" name="Nat. Commun.">
        <title>Thousands of microbial genomes shed light on interconnected biogeochemical processes in an aquifer system.</title>
        <authorList>
            <person name="Anantharaman K."/>
            <person name="Brown C.T."/>
            <person name="Hug L.A."/>
            <person name="Sharon I."/>
            <person name="Castelle C.J."/>
            <person name="Probst A.J."/>
            <person name="Thomas B.C."/>
            <person name="Singh A."/>
            <person name="Wilkins M.J."/>
            <person name="Karaoz U."/>
            <person name="Brodie E.L."/>
            <person name="Williams K.H."/>
            <person name="Hubbard S.S."/>
            <person name="Banfield J.F."/>
        </authorList>
    </citation>
    <scope>NUCLEOTIDE SEQUENCE [LARGE SCALE GENOMIC DNA]</scope>
</reference>
<feature type="transmembrane region" description="Helical" evidence="1">
    <location>
        <begin position="32"/>
        <end position="49"/>
    </location>
</feature>
<dbReference type="Proteomes" id="UP000178235">
    <property type="component" value="Unassembled WGS sequence"/>
</dbReference>
<evidence type="ECO:0000256" key="1">
    <source>
        <dbReference type="SAM" id="Phobius"/>
    </source>
</evidence>
<keyword evidence="1" id="KW-0472">Membrane</keyword>
<feature type="transmembrane region" description="Helical" evidence="1">
    <location>
        <begin position="61"/>
        <end position="79"/>
    </location>
</feature>
<dbReference type="AlphaFoldDB" id="A0A1F6VEJ3"/>
<evidence type="ECO:0008006" key="4">
    <source>
        <dbReference type="Google" id="ProtNLM"/>
    </source>
</evidence>
<protein>
    <recommendedName>
        <fullName evidence="4">DUF3137 domain-containing protein</fullName>
    </recommendedName>
</protein>
<evidence type="ECO:0000313" key="3">
    <source>
        <dbReference type="Proteomes" id="UP000178235"/>
    </source>
</evidence>
<comment type="caution">
    <text evidence="2">The sequence shown here is derived from an EMBL/GenBank/DDBJ whole genome shotgun (WGS) entry which is preliminary data.</text>
</comment>
<gene>
    <name evidence="2" type="ORF">A2738_02610</name>
</gene>
<accession>A0A1F6VEJ3</accession>
<dbReference type="EMBL" id="MFTS01000005">
    <property type="protein sequence ID" value="OGI68057.1"/>
    <property type="molecule type" value="Genomic_DNA"/>
</dbReference>
<organism evidence="2 3">
    <name type="scientific">Candidatus Nomurabacteria bacterium RIFCSPHIGHO2_01_FULL_42_15</name>
    <dbReference type="NCBI Taxonomy" id="1801742"/>
    <lineage>
        <taxon>Bacteria</taxon>
        <taxon>Candidatus Nomuraibacteriota</taxon>
    </lineage>
</organism>
<proteinExistence type="predicted"/>
<keyword evidence="1" id="KW-0812">Transmembrane</keyword>
<keyword evidence="1" id="KW-1133">Transmembrane helix</keyword>
<name>A0A1F6VEJ3_9BACT</name>
<evidence type="ECO:0000313" key="2">
    <source>
        <dbReference type="EMBL" id="OGI68057.1"/>
    </source>
</evidence>